<name>A0ABW3U6S9_9GAMM</name>
<dbReference type="EMBL" id="JBHTLR010000007">
    <property type="protein sequence ID" value="MFD1216427.1"/>
    <property type="molecule type" value="Genomic_DNA"/>
</dbReference>
<comment type="caution">
    <text evidence="2">The sequence shown here is derived from an EMBL/GenBank/DDBJ whole genome shotgun (WGS) entry which is preliminary data.</text>
</comment>
<evidence type="ECO:0000259" key="1">
    <source>
        <dbReference type="Pfam" id="PF18746"/>
    </source>
</evidence>
<feature type="domain" description="Alpha-glutamyl/putrescinyl thymine pyrophosphorylase clade 3" evidence="1">
    <location>
        <begin position="32"/>
        <end position="305"/>
    </location>
</feature>
<evidence type="ECO:0000313" key="3">
    <source>
        <dbReference type="Proteomes" id="UP001597264"/>
    </source>
</evidence>
<organism evidence="2 3">
    <name type="scientific">Microbulbifer celer</name>
    <dbReference type="NCBI Taxonomy" id="435905"/>
    <lineage>
        <taxon>Bacteria</taxon>
        <taxon>Pseudomonadati</taxon>
        <taxon>Pseudomonadota</taxon>
        <taxon>Gammaproteobacteria</taxon>
        <taxon>Cellvibrionales</taxon>
        <taxon>Microbulbiferaceae</taxon>
        <taxon>Microbulbifer</taxon>
    </lineage>
</organism>
<reference evidence="3" key="1">
    <citation type="journal article" date="2019" name="Int. J. Syst. Evol. Microbiol.">
        <title>The Global Catalogue of Microorganisms (GCM) 10K type strain sequencing project: providing services to taxonomists for standard genome sequencing and annotation.</title>
        <authorList>
            <consortium name="The Broad Institute Genomics Platform"/>
            <consortium name="The Broad Institute Genome Sequencing Center for Infectious Disease"/>
            <person name="Wu L."/>
            <person name="Ma J."/>
        </authorList>
    </citation>
    <scope>NUCLEOTIDE SEQUENCE [LARGE SCALE GENOMIC DNA]</scope>
    <source>
        <strain evidence="3">CCUG 54356</strain>
    </source>
</reference>
<evidence type="ECO:0000313" key="2">
    <source>
        <dbReference type="EMBL" id="MFD1216427.1"/>
    </source>
</evidence>
<proteinExistence type="predicted"/>
<gene>
    <name evidence="2" type="ORF">ACFQ2X_07450</name>
</gene>
<dbReference type="RefSeq" id="WP_230439155.1">
    <property type="nucleotide sequence ID" value="NZ_CP087715.1"/>
</dbReference>
<dbReference type="Pfam" id="PF18746">
    <property type="entry name" value="aGPT-Pplase3"/>
    <property type="match status" value="1"/>
</dbReference>
<accession>A0ABW3U6S9</accession>
<keyword evidence="3" id="KW-1185">Reference proteome</keyword>
<protein>
    <recommendedName>
        <fullName evidence="1">Alpha-glutamyl/putrescinyl thymine pyrophosphorylase clade 3 domain-containing protein</fullName>
    </recommendedName>
</protein>
<sequence>MSREEYRALLGNQLEQLDGVVPLQGIRNENMRSCLVEQFIDSIRRIDYVRVLSERGVSEQVSDPTNDMFDPIKAAVHYQEQGSIDEACWLVFLAIHVGKNARSGWVRVRDLYGALGADIWSWERVCGNLDDFGVWLERNYMNIGGAFGNHRKYESLRPNVQGSPINVVRSYVEWVGGSHQAFFSFTQQEVDCCPNAHFDYLYNSMFFVRRFSRLSIFDYLTMLAKVGVVDISPPRAYLKMATGPKKGAKLLFTGSRDSNESTENLEGFLVLLNENMSLGYLSMQVLEDALCNWQKSPERHVRFRG</sequence>
<dbReference type="InterPro" id="IPR041271">
    <property type="entry name" value="AGPT-Pplase3"/>
</dbReference>
<dbReference type="Proteomes" id="UP001597264">
    <property type="component" value="Unassembled WGS sequence"/>
</dbReference>